<dbReference type="SUPFAM" id="SSF53807">
    <property type="entry name" value="Helical backbone' metal receptor"/>
    <property type="match status" value="1"/>
</dbReference>
<keyword evidence="3" id="KW-0732">Signal</keyword>
<evidence type="ECO:0008006" key="7">
    <source>
        <dbReference type="Google" id="ProtNLM"/>
    </source>
</evidence>
<dbReference type="PANTHER" id="PTHR42953">
    <property type="entry name" value="HIGH-AFFINITY ZINC UPTAKE SYSTEM PROTEIN ZNUA-RELATED"/>
    <property type="match status" value="1"/>
</dbReference>
<evidence type="ECO:0000256" key="2">
    <source>
        <dbReference type="ARBA" id="ARBA00022448"/>
    </source>
</evidence>
<dbReference type="Proteomes" id="UP000230859">
    <property type="component" value="Unassembled WGS sequence"/>
</dbReference>
<comment type="caution">
    <text evidence="5">The sequence shown here is derived from an EMBL/GenBank/DDBJ whole genome shotgun (WGS) entry which is preliminary data.</text>
</comment>
<comment type="similarity">
    <text evidence="1 4">Belongs to the bacterial solute-binding protein 9 family.</text>
</comment>
<dbReference type="PRINTS" id="PR00691">
    <property type="entry name" value="ADHESINB"/>
</dbReference>
<accession>A0A2H0LPM0</accession>
<organism evidence="5 6">
    <name type="scientific">Candidatus Abzuiibacterium crystallinum</name>
    <dbReference type="NCBI Taxonomy" id="1974748"/>
    <lineage>
        <taxon>Bacteria</taxon>
        <taxon>Pseudomonadati</taxon>
        <taxon>Candidatus Omnitrophota</taxon>
        <taxon>Candidatus Abzuiibacterium</taxon>
    </lineage>
</organism>
<dbReference type="GO" id="GO:0007155">
    <property type="term" value="P:cell adhesion"/>
    <property type="evidence" value="ECO:0007669"/>
    <property type="project" value="InterPro"/>
</dbReference>
<name>A0A2H0LPM0_9BACT</name>
<dbReference type="PRINTS" id="PR00690">
    <property type="entry name" value="ADHESNFAMILY"/>
</dbReference>
<evidence type="ECO:0000256" key="1">
    <source>
        <dbReference type="ARBA" id="ARBA00011028"/>
    </source>
</evidence>
<dbReference type="EMBL" id="PCVY01000044">
    <property type="protein sequence ID" value="PIQ86379.1"/>
    <property type="molecule type" value="Genomic_DNA"/>
</dbReference>
<proteinExistence type="inferred from homology"/>
<dbReference type="PANTHER" id="PTHR42953:SF2">
    <property type="entry name" value="ADHESION PROTEIN"/>
    <property type="match status" value="1"/>
</dbReference>
<evidence type="ECO:0000313" key="6">
    <source>
        <dbReference type="Proteomes" id="UP000230859"/>
    </source>
</evidence>
<evidence type="ECO:0000256" key="4">
    <source>
        <dbReference type="RuleBase" id="RU003512"/>
    </source>
</evidence>
<sequence length="315" mass="35617">MKRILFSMMFTVLFLAVPVAFGKTGSQIRVVATTRVLSSLISDIAGDLIDIYTIAPPKRDVHFVQPTPKDVLMTKKADVFIMTGGELEIWAGPLLDAAGNLALKENKKRVFDVSRGIEFLEIPTVLTRAEGDIHAFGNPHYWTDPRNVRIMIDNMAEQFGELYPEHAQMFRQNAGKLKTRLDEKMKLWEKRLMPWRGAGIVTYHKSWSYFAEWFGFNVIAEIEPKPGIPPGSKYLGELMKQIKENNVRVIIREPFQDRSAPSRIAQETGGEVLTLGQFPGAVSEAADYIGMMDHNVEMLAKAFETLGQQNNKRMK</sequence>
<dbReference type="InterPro" id="IPR050492">
    <property type="entry name" value="Bact_metal-bind_prot9"/>
</dbReference>
<dbReference type="AlphaFoldDB" id="A0A2H0LPM0"/>
<gene>
    <name evidence="5" type="ORF">COV74_04795</name>
</gene>
<dbReference type="GO" id="GO:0030001">
    <property type="term" value="P:metal ion transport"/>
    <property type="evidence" value="ECO:0007669"/>
    <property type="project" value="InterPro"/>
</dbReference>
<evidence type="ECO:0000313" key="5">
    <source>
        <dbReference type="EMBL" id="PIQ86379.1"/>
    </source>
</evidence>
<dbReference type="GO" id="GO:0046872">
    <property type="term" value="F:metal ion binding"/>
    <property type="evidence" value="ECO:0007669"/>
    <property type="project" value="InterPro"/>
</dbReference>
<dbReference type="Pfam" id="PF01297">
    <property type="entry name" value="ZnuA"/>
    <property type="match status" value="1"/>
</dbReference>
<evidence type="ECO:0000256" key="3">
    <source>
        <dbReference type="ARBA" id="ARBA00022729"/>
    </source>
</evidence>
<keyword evidence="2 4" id="KW-0813">Transport</keyword>
<reference evidence="5 6" key="1">
    <citation type="submission" date="2017-09" db="EMBL/GenBank/DDBJ databases">
        <title>Depth-based differentiation of microbial function through sediment-hosted aquifers and enrichment of novel symbionts in the deep terrestrial subsurface.</title>
        <authorList>
            <person name="Probst A.J."/>
            <person name="Ladd B."/>
            <person name="Jarett J.K."/>
            <person name="Geller-Mcgrath D.E."/>
            <person name="Sieber C.M."/>
            <person name="Emerson J.B."/>
            <person name="Anantharaman K."/>
            <person name="Thomas B.C."/>
            <person name="Malmstrom R."/>
            <person name="Stieglmeier M."/>
            <person name="Klingl A."/>
            <person name="Woyke T."/>
            <person name="Ryan C.M."/>
            <person name="Banfield J.F."/>
        </authorList>
    </citation>
    <scope>NUCLEOTIDE SEQUENCE [LARGE SCALE GENOMIC DNA]</scope>
    <source>
        <strain evidence="5">CG11_big_fil_rev_8_21_14_0_20_45_26</strain>
    </source>
</reference>
<dbReference type="Gene3D" id="3.40.50.1980">
    <property type="entry name" value="Nitrogenase molybdenum iron protein domain"/>
    <property type="match status" value="2"/>
</dbReference>
<dbReference type="InterPro" id="IPR006128">
    <property type="entry name" value="Lipoprotein_PsaA-like"/>
</dbReference>
<dbReference type="InterPro" id="IPR006127">
    <property type="entry name" value="ZnuA-like"/>
</dbReference>
<dbReference type="InterPro" id="IPR006129">
    <property type="entry name" value="AdhesinB"/>
</dbReference>
<protein>
    <recommendedName>
        <fullName evidence="7">Zinc ABC transporter substrate-binding protein</fullName>
    </recommendedName>
</protein>